<proteinExistence type="predicted"/>
<organism evidence="1">
    <name type="scientific">uncultured organism MedDCM-OCT-S12-C71</name>
    <dbReference type="NCBI Taxonomy" id="743666"/>
    <lineage>
        <taxon>unclassified sequences</taxon>
        <taxon>environmental samples</taxon>
    </lineage>
</organism>
<dbReference type="EMBL" id="GU943152">
    <property type="protein sequence ID" value="ADD96624.1"/>
    <property type="molecule type" value="Genomic_DNA"/>
</dbReference>
<reference evidence="1" key="1">
    <citation type="journal article" date="2010" name="ISME J.">
        <title>Metagenome of the Mediterranean deep chlorophyll maximum studied by direct and fosmid library 454 pyrosequencing.</title>
        <authorList>
            <person name="Ghai R."/>
            <person name="Martin-Cuadrado A.B."/>
            <person name="Molto A.G."/>
            <person name="Heredia I.G."/>
            <person name="Cabrera R."/>
            <person name="Martin J."/>
            <person name="Verdu M."/>
            <person name="Deschamps P."/>
            <person name="Moreira D."/>
            <person name="Lopez-Garcia P."/>
            <person name="Mira A."/>
            <person name="Rodriguez-Valera F."/>
        </authorList>
    </citation>
    <scope>NUCLEOTIDE SEQUENCE</scope>
</reference>
<accession>D6PLM3</accession>
<protein>
    <submittedName>
        <fullName evidence="1">Uncharacterized protein</fullName>
    </submittedName>
</protein>
<name>D6PLM3_9ZZZZ</name>
<sequence>MATSKTHFVQKIANYVDQFQYRKHVTGQGGWHVENYSKNPTDEQFLWYVANFRISNPDKFFDAKKQNFRKLDIFKGLDRDELVELRAKIDGIRIGPICAPPPLEDEYRTQKIDDNAIHDNLQWFAVNNACEIINKHP</sequence>
<evidence type="ECO:0000313" key="1">
    <source>
        <dbReference type="EMBL" id="ADD96624.1"/>
    </source>
</evidence>
<dbReference type="AlphaFoldDB" id="D6PLM3"/>